<organism evidence="3 4">
    <name type="scientific">Rhodohalobacter mucosus</name>
    <dbReference type="NCBI Taxonomy" id="2079485"/>
    <lineage>
        <taxon>Bacteria</taxon>
        <taxon>Pseudomonadati</taxon>
        <taxon>Balneolota</taxon>
        <taxon>Balneolia</taxon>
        <taxon>Balneolales</taxon>
        <taxon>Balneolaceae</taxon>
        <taxon>Rhodohalobacter</taxon>
    </lineage>
</organism>
<dbReference type="EMBL" id="QGGB01000003">
    <property type="protein sequence ID" value="PWN07367.1"/>
    <property type="molecule type" value="Genomic_DNA"/>
</dbReference>
<protein>
    <submittedName>
        <fullName evidence="3">Biotin--[acetyl-CoA-carboxylase] ligase</fullName>
    </submittedName>
</protein>
<dbReference type="Proteomes" id="UP000245533">
    <property type="component" value="Unassembled WGS sequence"/>
</dbReference>
<evidence type="ECO:0000313" key="4">
    <source>
        <dbReference type="Proteomes" id="UP000245533"/>
    </source>
</evidence>
<dbReference type="SUPFAM" id="SSF55681">
    <property type="entry name" value="Class II aaRS and biotin synthetases"/>
    <property type="match status" value="1"/>
</dbReference>
<keyword evidence="1 3" id="KW-0436">Ligase</keyword>
<accession>A0A316TS41</accession>
<dbReference type="OrthoDB" id="9807064at2"/>
<dbReference type="RefSeq" id="WP_109644985.1">
    <property type="nucleotide sequence ID" value="NZ_QGGB01000003.1"/>
</dbReference>
<dbReference type="NCBIfam" id="TIGR00121">
    <property type="entry name" value="birA_ligase"/>
    <property type="match status" value="1"/>
</dbReference>
<dbReference type="InterPro" id="IPR045864">
    <property type="entry name" value="aa-tRNA-synth_II/BPL/LPL"/>
</dbReference>
<sequence length="270" mass="30279">MKQPFDVDLLNSRLSSSWLGRKFIHMDQVESTNSYLKKLPGDKLVHGTVLHTDHQTGGRGQYKRIWHSGPNQNLTFTIAFRPSHADRVPLLTLACAHAVSEALSGFSNEPVLIKWPNDLIAGGKKLGGILTECIFLGNKPDRILIGLGLNIFKEGYEGVSPEQAVCLEELNDESAELKREEILAKCLKAIEKAYLQWEKQDPQLHNTVSRRLIGYGQWVRIAINGRPEDGRFKFLGVNREGELTALNEELDVNTFKHGQVRILTGNEDVS</sequence>
<reference evidence="3 4" key="1">
    <citation type="submission" date="2018-05" db="EMBL/GenBank/DDBJ databases">
        <title>Rhodohalobacter halophilus gen. nov., sp. nov., a moderately halophilic member of the family Balneolaceae.</title>
        <authorList>
            <person name="Liu Z.-W."/>
        </authorList>
    </citation>
    <scope>NUCLEOTIDE SEQUENCE [LARGE SCALE GENOMIC DNA]</scope>
    <source>
        <strain evidence="3 4">8A47</strain>
    </source>
</reference>
<proteinExistence type="predicted"/>
<name>A0A316TS41_9BACT</name>
<dbReference type="CDD" id="cd16442">
    <property type="entry name" value="BPL"/>
    <property type="match status" value="1"/>
</dbReference>
<dbReference type="Gene3D" id="3.30.930.10">
    <property type="entry name" value="Bira Bifunctional Protein, Domain 2"/>
    <property type="match status" value="1"/>
</dbReference>
<dbReference type="AlphaFoldDB" id="A0A316TS41"/>
<gene>
    <name evidence="3" type="ORF">DDZ15_03630</name>
</gene>
<dbReference type="PANTHER" id="PTHR12835:SF5">
    <property type="entry name" value="BIOTIN--PROTEIN LIGASE"/>
    <property type="match status" value="1"/>
</dbReference>
<keyword evidence="4" id="KW-1185">Reference proteome</keyword>
<dbReference type="PROSITE" id="PS51733">
    <property type="entry name" value="BPL_LPL_CATALYTIC"/>
    <property type="match status" value="1"/>
</dbReference>
<dbReference type="GO" id="GO:0004077">
    <property type="term" value="F:biotin--[biotin carboxyl-carrier protein] ligase activity"/>
    <property type="evidence" value="ECO:0007669"/>
    <property type="project" value="InterPro"/>
</dbReference>
<dbReference type="PANTHER" id="PTHR12835">
    <property type="entry name" value="BIOTIN PROTEIN LIGASE"/>
    <property type="match status" value="1"/>
</dbReference>
<comment type="caution">
    <text evidence="3">The sequence shown here is derived from an EMBL/GenBank/DDBJ whole genome shotgun (WGS) entry which is preliminary data.</text>
</comment>
<feature type="domain" description="BPL/LPL catalytic" evidence="2">
    <location>
        <begin position="18"/>
        <end position="198"/>
    </location>
</feature>
<dbReference type="InterPro" id="IPR004143">
    <property type="entry name" value="BPL_LPL_catalytic"/>
</dbReference>
<evidence type="ECO:0000313" key="3">
    <source>
        <dbReference type="EMBL" id="PWN07367.1"/>
    </source>
</evidence>
<evidence type="ECO:0000259" key="2">
    <source>
        <dbReference type="PROSITE" id="PS51733"/>
    </source>
</evidence>
<evidence type="ECO:0000256" key="1">
    <source>
        <dbReference type="ARBA" id="ARBA00022598"/>
    </source>
</evidence>
<dbReference type="GO" id="GO:0005737">
    <property type="term" value="C:cytoplasm"/>
    <property type="evidence" value="ECO:0007669"/>
    <property type="project" value="TreeGrafter"/>
</dbReference>
<dbReference type="InterPro" id="IPR004408">
    <property type="entry name" value="Biotin_CoA_COase_ligase"/>
</dbReference>
<dbReference type="Pfam" id="PF03099">
    <property type="entry name" value="BPL_LplA_LipB"/>
    <property type="match status" value="1"/>
</dbReference>